<dbReference type="SUPFAM" id="SSF48371">
    <property type="entry name" value="ARM repeat"/>
    <property type="match status" value="1"/>
</dbReference>
<name>A0A8J8NXY3_HALGN</name>
<dbReference type="EMBL" id="RRYP01005281">
    <property type="protein sequence ID" value="TNV82179.1"/>
    <property type="molecule type" value="Genomic_DNA"/>
</dbReference>
<dbReference type="InterPro" id="IPR016024">
    <property type="entry name" value="ARM-type_fold"/>
</dbReference>
<proteinExistence type="predicted"/>
<dbReference type="AlphaFoldDB" id="A0A8J8NXY3"/>
<organism evidence="1 2">
    <name type="scientific">Halteria grandinella</name>
    <dbReference type="NCBI Taxonomy" id="5974"/>
    <lineage>
        <taxon>Eukaryota</taxon>
        <taxon>Sar</taxon>
        <taxon>Alveolata</taxon>
        <taxon>Ciliophora</taxon>
        <taxon>Intramacronucleata</taxon>
        <taxon>Spirotrichea</taxon>
        <taxon>Stichotrichia</taxon>
        <taxon>Sporadotrichida</taxon>
        <taxon>Halteriidae</taxon>
        <taxon>Halteria</taxon>
    </lineage>
</organism>
<evidence type="ECO:0000313" key="2">
    <source>
        <dbReference type="Proteomes" id="UP000785679"/>
    </source>
</evidence>
<accession>A0A8J8NXY3</accession>
<sequence length="672" mass="77274">MRPYHTCAPTASKSLKEALLLHHPESLDQMISLKKSEHFAVSLRKQKKQAILTGKRGRLINARLVFGAPSQHVEHPQWTDDTPLARAMHAFSDSVHLRATRDQQNAILSDLYQLLINLTDLNDVQSALDFIIDECGLLMHTTHALTRIIHSQEIYEPLLNTILAIIEDISTFEEKEEQALHDSNSVARVADVLSLTVAHLLNPTQSDNTDYLFQLLTRCLTILSNLSQSQKSDLRHEILKHRVLDTLSPLLANPERFTSTGGEHPGHANMHGNQLFGVLETIMWFMAHLTVEFETRYLEVGCEEGLVIGICRFLVQGEQSMQSAVQEGHSDNESVRRIEEARRNALNSLINLTKCESFILGRSDDRSEFATERIVAYDKACTYGDQSFWAWLNTRTYFLIQQMPQTREQAYAIFSELSLLLKLIQNLMAADTEEVQYFLDLAVKELLEEVLKWNDPNSAGSSLTFWSIEIDTLICRILANMAKSKEPRVLTSLNSSVNILQRFIPYLSHQNSGLREDAMDLFKALSRYTVGEEKDRLLEQTDLIRVLLYVLMHESAPFSIQSTLLALERCFYKDSSLLSKDILDQETLDKEKEWDKLSLRWLEYFFACDGESVLMHLKDRFSQNEQLDRGLKCIENKYLPLDLQQVAEYQQRRQNAYEHQQPQQQQQQVFII</sequence>
<dbReference type="InterPro" id="IPR011989">
    <property type="entry name" value="ARM-like"/>
</dbReference>
<comment type="caution">
    <text evidence="1">The sequence shown here is derived from an EMBL/GenBank/DDBJ whole genome shotgun (WGS) entry which is preliminary data.</text>
</comment>
<evidence type="ECO:0000313" key="1">
    <source>
        <dbReference type="EMBL" id="TNV82179.1"/>
    </source>
</evidence>
<gene>
    <name evidence="1" type="ORF">FGO68_gene2540</name>
</gene>
<dbReference type="Gene3D" id="1.25.10.10">
    <property type="entry name" value="Leucine-rich Repeat Variant"/>
    <property type="match status" value="1"/>
</dbReference>
<dbReference type="Proteomes" id="UP000785679">
    <property type="component" value="Unassembled WGS sequence"/>
</dbReference>
<keyword evidence="2" id="KW-1185">Reference proteome</keyword>
<protein>
    <submittedName>
        <fullName evidence="1">Uncharacterized protein</fullName>
    </submittedName>
</protein>
<reference evidence="1" key="1">
    <citation type="submission" date="2019-06" db="EMBL/GenBank/DDBJ databases">
        <authorList>
            <person name="Zheng W."/>
        </authorList>
    </citation>
    <scope>NUCLEOTIDE SEQUENCE</scope>
    <source>
        <strain evidence="1">QDHG01</strain>
    </source>
</reference>